<dbReference type="GO" id="GO:0003700">
    <property type="term" value="F:DNA-binding transcription factor activity"/>
    <property type="evidence" value="ECO:0007669"/>
    <property type="project" value="InterPro"/>
</dbReference>
<dbReference type="InterPro" id="IPR050679">
    <property type="entry name" value="Bact_HTH_transcr_reg"/>
</dbReference>
<evidence type="ECO:0000313" key="7">
    <source>
        <dbReference type="Proteomes" id="UP000254889"/>
    </source>
</evidence>
<sequence length="267" mass="29466">MVLRDRILSGAVGFGARLPTENELAEAHGVSRVTVRRALGELERERLIERRRSAGTRVIYRPSPAPMTADFSGVLANLADMGRRTAVKLLSFDYVPAEGAVAQMLRAQSDQLLQRAVRVRSVDGVPFSYLTTHVPESVSVTFTKQELASRPLLELLERAGVKAEQARQRLSAVLATPDVAEALDVRTGSPLIELVRVVYGQDGRGVEHLHALYRPDRYAFEIELVRSGADERRAWEPVLRTHGQPTDEGSRDKPAGKAKPSRLKSLS</sequence>
<dbReference type="Gene3D" id="3.40.1410.10">
    <property type="entry name" value="Chorismate lyase-like"/>
    <property type="match status" value="1"/>
</dbReference>
<evidence type="ECO:0000256" key="3">
    <source>
        <dbReference type="ARBA" id="ARBA00023163"/>
    </source>
</evidence>
<dbReference type="SMART" id="SM00345">
    <property type="entry name" value="HTH_GNTR"/>
    <property type="match status" value="1"/>
</dbReference>
<dbReference type="SUPFAM" id="SSF46785">
    <property type="entry name" value="Winged helix' DNA-binding domain"/>
    <property type="match status" value="1"/>
</dbReference>
<dbReference type="Proteomes" id="UP000254889">
    <property type="component" value="Chromosome"/>
</dbReference>
<name>A0A346A479_9HYPH</name>
<dbReference type="InterPro" id="IPR036388">
    <property type="entry name" value="WH-like_DNA-bd_sf"/>
</dbReference>
<keyword evidence="3" id="KW-0804">Transcription</keyword>
<gene>
    <name evidence="6" type="ORF">DW352_10510</name>
</gene>
<dbReference type="OrthoDB" id="7173258at2"/>
<reference evidence="6 7" key="1">
    <citation type="submission" date="2018-07" db="EMBL/GenBank/DDBJ databases">
        <authorList>
            <person name="Quirk P.G."/>
            <person name="Krulwich T.A."/>
        </authorList>
    </citation>
    <scope>NUCLEOTIDE SEQUENCE [LARGE SCALE GENOMIC DNA]</scope>
    <source>
        <strain evidence="6 7">CC-BB4</strain>
    </source>
</reference>
<dbReference type="PANTHER" id="PTHR44846">
    <property type="entry name" value="MANNOSYL-D-GLYCERATE TRANSPORT/METABOLISM SYSTEM REPRESSOR MNGR-RELATED"/>
    <property type="match status" value="1"/>
</dbReference>
<organism evidence="6 7">
    <name type="scientific">Pseudolabrys taiwanensis</name>
    <dbReference type="NCBI Taxonomy" id="331696"/>
    <lineage>
        <taxon>Bacteria</taxon>
        <taxon>Pseudomonadati</taxon>
        <taxon>Pseudomonadota</taxon>
        <taxon>Alphaproteobacteria</taxon>
        <taxon>Hyphomicrobiales</taxon>
        <taxon>Xanthobacteraceae</taxon>
        <taxon>Pseudolabrys</taxon>
    </lineage>
</organism>
<dbReference type="EMBL" id="CP031417">
    <property type="protein sequence ID" value="AXK83976.1"/>
    <property type="molecule type" value="Genomic_DNA"/>
</dbReference>
<dbReference type="InterPro" id="IPR011663">
    <property type="entry name" value="UTRA"/>
</dbReference>
<dbReference type="SMART" id="SM00866">
    <property type="entry name" value="UTRA"/>
    <property type="match status" value="1"/>
</dbReference>
<dbReference type="Pfam" id="PF00392">
    <property type="entry name" value="GntR"/>
    <property type="match status" value="1"/>
</dbReference>
<evidence type="ECO:0000313" key="6">
    <source>
        <dbReference type="EMBL" id="AXK83976.1"/>
    </source>
</evidence>
<dbReference type="SUPFAM" id="SSF64288">
    <property type="entry name" value="Chorismate lyase-like"/>
    <property type="match status" value="1"/>
</dbReference>
<dbReference type="Pfam" id="PF07702">
    <property type="entry name" value="UTRA"/>
    <property type="match status" value="1"/>
</dbReference>
<keyword evidence="7" id="KW-1185">Reference proteome</keyword>
<feature type="domain" description="HTH gntR-type" evidence="5">
    <location>
        <begin position="1"/>
        <end position="61"/>
    </location>
</feature>
<evidence type="ECO:0000256" key="1">
    <source>
        <dbReference type="ARBA" id="ARBA00023015"/>
    </source>
</evidence>
<dbReference type="GO" id="GO:0003677">
    <property type="term" value="F:DNA binding"/>
    <property type="evidence" value="ECO:0007669"/>
    <property type="project" value="UniProtKB-KW"/>
</dbReference>
<dbReference type="PROSITE" id="PS50949">
    <property type="entry name" value="HTH_GNTR"/>
    <property type="match status" value="1"/>
</dbReference>
<evidence type="ECO:0000256" key="4">
    <source>
        <dbReference type="SAM" id="MobiDB-lite"/>
    </source>
</evidence>
<dbReference type="Gene3D" id="1.10.10.10">
    <property type="entry name" value="Winged helix-like DNA-binding domain superfamily/Winged helix DNA-binding domain"/>
    <property type="match status" value="1"/>
</dbReference>
<dbReference type="InterPro" id="IPR028978">
    <property type="entry name" value="Chorismate_lyase_/UTRA_dom_sf"/>
</dbReference>
<dbReference type="AlphaFoldDB" id="A0A346A479"/>
<keyword evidence="1" id="KW-0805">Transcription regulation</keyword>
<accession>A0A346A479</accession>
<evidence type="ECO:0000256" key="2">
    <source>
        <dbReference type="ARBA" id="ARBA00023125"/>
    </source>
</evidence>
<dbReference type="PANTHER" id="PTHR44846:SF1">
    <property type="entry name" value="MANNOSYL-D-GLYCERATE TRANSPORT_METABOLISM SYSTEM REPRESSOR MNGR-RELATED"/>
    <property type="match status" value="1"/>
</dbReference>
<proteinExistence type="predicted"/>
<dbReference type="InterPro" id="IPR036390">
    <property type="entry name" value="WH_DNA-bd_sf"/>
</dbReference>
<dbReference type="InterPro" id="IPR000524">
    <property type="entry name" value="Tscrpt_reg_HTH_GntR"/>
</dbReference>
<dbReference type="KEGG" id="ptaw:DW352_10510"/>
<keyword evidence="2" id="KW-0238">DNA-binding</keyword>
<evidence type="ECO:0000259" key="5">
    <source>
        <dbReference type="PROSITE" id="PS50949"/>
    </source>
</evidence>
<protein>
    <submittedName>
        <fullName evidence="6">GntR family transcriptional regulator</fullName>
    </submittedName>
</protein>
<dbReference type="GO" id="GO:0045892">
    <property type="term" value="P:negative regulation of DNA-templated transcription"/>
    <property type="evidence" value="ECO:0007669"/>
    <property type="project" value="TreeGrafter"/>
</dbReference>
<feature type="region of interest" description="Disordered" evidence="4">
    <location>
        <begin position="235"/>
        <end position="267"/>
    </location>
</feature>
<dbReference type="PRINTS" id="PR00035">
    <property type="entry name" value="HTHGNTR"/>
</dbReference>